<reference evidence="4" key="1">
    <citation type="journal article" date="2017" name="Genome Biol.">
        <title>Comparative genomics reveals high biological diversity and specific adaptations in the industrially and medically important fungal genus Aspergillus.</title>
        <authorList>
            <person name="de Vries R.P."/>
            <person name="Riley R."/>
            <person name="Wiebenga A."/>
            <person name="Aguilar-Osorio G."/>
            <person name="Amillis S."/>
            <person name="Uchima C.A."/>
            <person name="Anderluh G."/>
            <person name="Asadollahi M."/>
            <person name="Askin M."/>
            <person name="Barry K."/>
            <person name="Battaglia E."/>
            <person name="Bayram O."/>
            <person name="Benocci T."/>
            <person name="Braus-Stromeyer S.A."/>
            <person name="Caldana C."/>
            <person name="Canovas D."/>
            <person name="Cerqueira G.C."/>
            <person name="Chen F."/>
            <person name="Chen W."/>
            <person name="Choi C."/>
            <person name="Clum A."/>
            <person name="Dos Santos R.A."/>
            <person name="Damasio A.R."/>
            <person name="Diallinas G."/>
            <person name="Emri T."/>
            <person name="Fekete E."/>
            <person name="Flipphi M."/>
            <person name="Freyberg S."/>
            <person name="Gallo A."/>
            <person name="Gournas C."/>
            <person name="Habgood R."/>
            <person name="Hainaut M."/>
            <person name="Harispe M.L."/>
            <person name="Henrissat B."/>
            <person name="Hilden K.S."/>
            <person name="Hope R."/>
            <person name="Hossain A."/>
            <person name="Karabika E."/>
            <person name="Karaffa L."/>
            <person name="Karanyi Z."/>
            <person name="Krasevec N."/>
            <person name="Kuo A."/>
            <person name="Kusch H."/>
            <person name="LaButti K."/>
            <person name="Lagendijk E.L."/>
            <person name="Lapidus A."/>
            <person name="Levasseur A."/>
            <person name="Lindquist E."/>
            <person name="Lipzen A."/>
            <person name="Logrieco A.F."/>
            <person name="MacCabe A."/>
            <person name="Maekelae M.R."/>
            <person name="Malavazi I."/>
            <person name="Melin P."/>
            <person name="Meyer V."/>
            <person name="Mielnichuk N."/>
            <person name="Miskei M."/>
            <person name="Molnar A.P."/>
            <person name="Mule G."/>
            <person name="Ngan C.Y."/>
            <person name="Orejas M."/>
            <person name="Orosz E."/>
            <person name="Ouedraogo J.P."/>
            <person name="Overkamp K.M."/>
            <person name="Park H.-S."/>
            <person name="Perrone G."/>
            <person name="Piumi F."/>
            <person name="Punt P.J."/>
            <person name="Ram A.F."/>
            <person name="Ramon A."/>
            <person name="Rauscher S."/>
            <person name="Record E."/>
            <person name="Riano-Pachon D.M."/>
            <person name="Robert V."/>
            <person name="Roehrig J."/>
            <person name="Ruller R."/>
            <person name="Salamov A."/>
            <person name="Salih N.S."/>
            <person name="Samson R.A."/>
            <person name="Sandor E."/>
            <person name="Sanguinetti M."/>
            <person name="Schuetze T."/>
            <person name="Sepcic K."/>
            <person name="Shelest E."/>
            <person name="Sherlock G."/>
            <person name="Sophianopoulou V."/>
            <person name="Squina F.M."/>
            <person name="Sun H."/>
            <person name="Susca A."/>
            <person name="Todd R.B."/>
            <person name="Tsang A."/>
            <person name="Unkles S.E."/>
            <person name="van de Wiele N."/>
            <person name="van Rossen-Uffink D."/>
            <person name="Oliveira J.V."/>
            <person name="Vesth T.C."/>
            <person name="Visser J."/>
            <person name="Yu J.-H."/>
            <person name="Zhou M."/>
            <person name="Andersen M.R."/>
            <person name="Archer D.B."/>
            <person name="Baker S.E."/>
            <person name="Benoit I."/>
            <person name="Brakhage A.A."/>
            <person name="Braus G.H."/>
            <person name="Fischer R."/>
            <person name="Frisvad J.C."/>
            <person name="Goldman G.H."/>
            <person name="Houbraken J."/>
            <person name="Oakley B."/>
            <person name="Pocsi I."/>
            <person name="Scazzocchio C."/>
            <person name="Seiboth B."/>
            <person name="vanKuyk P.A."/>
            <person name="Wortman J."/>
            <person name="Dyer P.S."/>
            <person name="Grigoriev I.V."/>
        </authorList>
    </citation>
    <scope>NUCLEOTIDE SEQUENCE [LARGE SCALE GENOMIC DNA]</scope>
    <source>
        <strain evidence="4">CBS 593.65</strain>
    </source>
</reference>
<evidence type="ECO:0000259" key="2">
    <source>
        <dbReference type="Pfam" id="PF25794"/>
    </source>
</evidence>
<dbReference type="Proteomes" id="UP000184356">
    <property type="component" value="Unassembled WGS sequence"/>
</dbReference>
<dbReference type="GeneID" id="63767393"/>
<dbReference type="VEuPathDB" id="FungiDB:ASPSYDRAFT_84241"/>
<dbReference type="InterPro" id="IPR036890">
    <property type="entry name" value="HATPase_C_sf"/>
</dbReference>
<dbReference type="Pfam" id="PF25794">
    <property type="entry name" value="SACS"/>
    <property type="match status" value="1"/>
</dbReference>
<dbReference type="Gene3D" id="3.30.565.10">
    <property type="entry name" value="Histidine kinase-like ATPase, C-terminal domain"/>
    <property type="match status" value="1"/>
</dbReference>
<name>A0A1L9TXR3_9EURO</name>
<dbReference type="InterPro" id="IPR052957">
    <property type="entry name" value="Auxin_embryo_med"/>
</dbReference>
<gene>
    <name evidence="3" type="ORF">ASPSYDRAFT_84241</name>
</gene>
<dbReference type="RefSeq" id="XP_040708025.1">
    <property type="nucleotide sequence ID" value="XM_040851320.1"/>
</dbReference>
<dbReference type="STRING" id="1036612.A0A1L9TXR3"/>
<feature type="region of interest" description="Disordered" evidence="1">
    <location>
        <begin position="1269"/>
        <end position="1337"/>
    </location>
</feature>
<feature type="domain" description="Sacsin/Nov" evidence="2">
    <location>
        <begin position="58"/>
        <end position="153"/>
    </location>
</feature>
<keyword evidence="4" id="KW-1185">Reference proteome</keyword>
<evidence type="ECO:0000313" key="3">
    <source>
        <dbReference type="EMBL" id="OJJ64219.1"/>
    </source>
</evidence>
<accession>A0A1L9TXR3</accession>
<proteinExistence type="predicted"/>
<organism evidence="3 4">
    <name type="scientific">Aspergillus sydowii CBS 593.65</name>
    <dbReference type="NCBI Taxonomy" id="1036612"/>
    <lineage>
        <taxon>Eukaryota</taxon>
        <taxon>Fungi</taxon>
        <taxon>Dikarya</taxon>
        <taxon>Ascomycota</taxon>
        <taxon>Pezizomycotina</taxon>
        <taxon>Eurotiomycetes</taxon>
        <taxon>Eurotiomycetidae</taxon>
        <taxon>Eurotiales</taxon>
        <taxon>Aspergillaceae</taxon>
        <taxon>Aspergillus</taxon>
        <taxon>Aspergillus subgen. Nidulantes</taxon>
    </lineage>
</organism>
<dbReference type="OrthoDB" id="1262810at2759"/>
<dbReference type="SUPFAM" id="SSF55874">
    <property type="entry name" value="ATPase domain of HSP90 chaperone/DNA topoisomerase II/histidine kinase"/>
    <property type="match status" value="1"/>
</dbReference>
<evidence type="ECO:0000313" key="4">
    <source>
        <dbReference type="Proteomes" id="UP000184356"/>
    </source>
</evidence>
<dbReference type="PANTHER" id="PTHR32387:SF0">
    <property type="entry name" value="PROTEIN NO VEIN"/>
    <property type="match status" value="1"/>
</dbReference>
<dbReference type="InterPro" id="IPR058210">
    <property type="entry name" value="SACS/Nov_dom"/>
</dbReference>
<dbReference type="NCBIfam" id="NF047352">
    <property type="entry name" value="P_loop_sacsin"/>
    <property type="match status" value="1"/>
</dbReference>
<dbReference type="EMBL" id="KV878582">
    <property type="protein sequence ID" value="OJJ64219.1"/>
    <property type="molecule type" value="Genomic_DNA"/>
</dbReference>
<sequence length="1532" mass="174995">MTRLSVDEAQAIVDDIRVANGGLSPEAERGRSQEAKMALRNLQSIAGGSIVHVAQDLYDKDTRFIYELIQNAEDNRYTRALKDKKEPFLHFTLYDDRITVDSNEDGFSESDVRAICSIHQSSKKQTSGYIGHKGIGFKSVFKIAPKATIQSGSFCFFFRHTQGDGGMGMITPYNESHETLPAAVTTRITLDLKSPTDFEARAKEFEDVPDTLLLFLRQLRNLTLDVVPRGSKTVYKRLEPSRHRVKLVKQIGYNEHYDHYVFKKKTLTGLPQHSSRPGSDEAEVILAFPVDEDSCPLIQPQYVYSFLPMRHEGSNFLIQSDFITQANRLGVHFCPRNEAIRQSICNLFVRTVLGMSAADSDLRFEWLQYLPGPHIYDPFWSELREMIFDKLKTSKVLLSREGRLDYPEELRHLQPFHCLPTGAPLFDDITPELYLSGDYNWTRDEDHLRQLGVSNLTYDEALDRLEPYLDGPFPRLLHLDMLPLWHTRVAKLLLRALKKEGRSSRIVKRIKRLPLVPTVRLSLVSPKSHSVYFPADEEGNAIPDDLNNLRIVQSSALECPHRQELIETLGVNHCKPNKVARSILKRYNRRHDSITLQNSVDHLRYLFKTMEHDDDLDKRIFIMDEHEQRIYRVFVTLGVDIVIDDVYFETMGEYGTRAICDKLKSSSDSVNDMSRYDMHILHKDYIESVPAGIIVHGRTWEQWLEEVAQVRRVPRLKHRRGDSMSQLSQHLADHYPITLLGMLKTYIKAYVQELTPGDLEATYFPSRELTELCSTATLDTVFDGFLDIPPRLVTDDVRGWEFLAKLGVTLEPEIIFFSDLLSLLLDKHTGGEDTENAYFGIYKELFFRFPDMDVLLEGIFEDGFRAVYVPGGILARAEVVELEECVWNGDPCLRRTVPLATYTEYANSPHAVGLFRDRLLLPDADIQTYIHELQWYKDNTDVSKTDIPEIYRAISEQLDTPEDCDLVLAEFTSSSLLFISETQEWVVPASCVWTDAAKLGTKYGLKNEYPELEDFFCDALSIPAPNATNYIEELKELITHHPVDLAHIKEILKRLNTLIPSAEEVRGLHDLEFLPVRSPDSGVRLLRVADTFFIADRIEYTRLFQGKVPTLDFSLKECHRYRPLLGSLGLNDRYITFPASYKTIPAQGTCNISDDEPVDTLHRLLGATLHESDGFKRSLLLQLNDVRAEVQSDSGSVHIEEVDDRLQIYIPRTPEERQRCYSLHLPKTLQHHFRVRAAEAQFTFPLVFLSSEALIDQVLDSCGIVGIPEDIPQQPYQRPGEEGDSDEESSIGESDTDTRVYTPASSPAHGRSPEETPTIPHYSGASPRARPFSSIPYTRTPEPRPITIFHEQPPPYVRLLENVTSTARQHTFAEFLQDHSNHTTSIADVVHENAFGPRSQKQLEHDIKIGAAGELFVFELLLAENLPNFTRANWQSTIRKHVSVHPDYQDMRPWNGVETADIVYPDTSSSWTSILVDAGYLDEEWAGTHPTYYVEVKTTTGQCDGAFLMSRAQYMRMGRMHLQHPDQANPDI</sequence>
<evidence type="ECO:0000256" key="1">
    <source>
        <dbReference type="SAM" id="MobiDB-lite"/>
    </source>
</evidence>
<protein>
    <recommendedName>
        <fullName evidence="2">Sacsin/Nov domain-containing protein</fullName>
    </recommendedName>
</protein>
<dbReference type="PANTHER" id="PTHR32387">
    <property type="entry name" value="WU:FJ29H11"/>
    <property type="match status" value="1"/>
</dbReference>